<dbReference type="Pfam" id="PF00891">
    <property type="entry name" value="Methyltransf_2"/>
    <property type="match status" value="1"/>
</dbReference>
<dbReference type="InterPro" id="IPR001077">
    <property type="entry name" value="COMT_C"/>
</dbReference>
<dbReference type="InterPro" id="IPR036390">
    <property type="entry name" value="WH_DNA-bd_sf"/>
</dbReference>
<dbReference type="AlphaFoldDB" id="A0A0B7KEH6"/>
<dbReference type="PANTHER" id="PTHR43712:SF1">
    <property type="entry name" value="HYPOTHETICAL O-METHYLTRANSFERASE (EUROFUNG)-RELATED"/>
    <property type="match status" value="1"/>
</dbReference>
<dbReference type="GO" id="GO:0032259">
    <property type="term" value="P:methylation"/>
    <property type="evidence" value="ECO:0007669"/>
    <property type="project" value="UniProtKB-KW"/>
</dbReference>
<reference evidence="7" key="1">
    <citation type="submission" date="2015-01" db="EMBL/GenBank/DDBJ databases">
        <authorList>
            <person name="Durling Mikael"/>
        </authorList>
    </citation>
    <scope>NUCLEOTIDE SEQUENCE</scope>
</reference>
<dbReference type="PANTHER" id="PTHR43712">
    <property type="entry name" value="PUTATIVE (AFU_ORTHOLOGUE AFUA_4G14580)-RELATED"/>
    <property type="match status" value="1"/>
</dbReference>
<accession>A0A0B7KEH6</accession>
<evidence type="ECO:0000259" key="6">
    <source>
        <dbReference type="Pfam" id="PF08100"/>
    </source>
</evidence>
<evidence type="ECO:0000256" key="1">
    <source>
        <dbReference type="ARBA" id="ARBA00022603"/>
    </source>
</evidence>
<feature type="domain" description="O-methyltransferase C-terminal" evidence="5">
    <location>
        <begin position="193"/>
        <end position="370"/>
    </location>
</feature>
<evidence type="ECO:0000313" key="7">
    <source>
        <dbReference type="EMBL" id="CEO53877.1"/>
    </source>
</evidence>
<dbReference type="PROSITE" id="PS51683">
    <property type="entry name" value="SAM_OMT_II"/>
    <property type="match status" value="1"/>
</dbReference>
<feature type="active site" description="Proton acceptor" evidence="4">
    <location>
        <position position="297"/>
    </location>
</feature>
<sequence>MAPSDIVDRMQAAAAALANNETGSRETLLSLNRELLAELETPSEFLQRVYFATHSLSGCLEIAVNTQLFQHVRDAGEGISTDALAEKTGITVPVLVRIMRHFVANSIVKFSKSRGWQSTELSKTLAAENYQHSILFCQRAAATSFKGFPEHFKSAGYKPPGLTDGPFQSAHKTDLPFFHWLGATPPFVDYFASFMSVYRAGQLDWWQFYPVAERLTEGFDKAVSENFVVDVGGGRGHDLTSFANGIKPAPGKFVLQDQPDVVASVEKTDLFETQAHDFYTPQPVKGARAYFLHSILHDWSDEDGVRILQNLKPALIPGYSRVLLNEIVLSEEKPSVPATSMDMMMLGHFGESRERSTEEWAAIVTEAGFEITNIYSNPASPESIIELTLKSE</sequence>
<dbReference type="Pfam" id="PF08100">
    <property type="entry name" value="Dimerisation"/>
    <property type="match status" value="1"/>
</dbReference>
<dbReference type="GO" id="GO:0046983">
    <property type="term" value="F:protein dimerization activity"/>
    <property type="evidence" value="ECO:0007669"/>
    <property type="project" value="InterPro"/>
</dbReference>
<proteinExistence type="predicted"/>
<feature type="domain" description="O-methyltransferase dimerisation" evidence="6">
    <location>
        <begin position="53"/>
        <end position="126"/>
    </location>
</feature>
<evidence type="ECO:0000256" key="4">
    <source>
        <dbReference type="PIRSR" id="PIRSR005739-1"/>
    </source>
</evidence>
<dbReference type="InterPro" id="IPR029063">
    <property type="entry name" value="SAM-dependent_MTases_sf"/>
</dbReference>
<dbReference type="InterPro" id="IPR016461">
    <property type="entry name" value="COMT-like"/>
</dbReference>
<name>A0A0B7KEH6_BIOOC</name>
<dbReference type="PIRSF" id="PIRSF005739">
    <property type="entry name" value="O-mtase"/>
    <property type="match status" value="1"/>
</dbReference>
<gene>
    <name evidence="7" type="ORF">BN869_000009935_1</name>
</gene>
<dbReference type="SUPFAM" id="SSF46785">
    <property type="entry name" value="Winged helix' DNA-binding domain"/>
    <property type="match status" value="1"/>
</dbReference>
<dbReference type="Gene3D" id="1.10.10.10">
    <property type="entry name" value="Winged helix-like DNA-binding domain superfamily/Winged helix DNA-binding domain"/>
    <property type="match status" value="1"/>
</dbReference>
<evidence type="ECO:0000259" key="5">
    <source>
        <dbReference type="Pfam" id="PF00891"/>
    </source>
</evidence>
<protein>
    <submittedName>
        <fullName evidence="7">Uncharacterized protein</fullName>
    </submittedName>
</protein>
<keyword evidence="1" id="KW-0489">Methyltransferase</keyword>
<dbReference type="GO" id="GO:0008171">
    <property type="term" value="F:O-methyltransferase activity"/>
    <property type="evidence" value="ECO:0007669"/>
    <property type="project" value="InterPro"/>
</dbReference>
<keyword evidence="3" id="KW-0949">S-adenosyl-L-methionine</keyword>
<dbReference type="SUPFAM" id="SSF53335">
    <property type="entry name" value="S-adenosyl-L-methionine-dependent methyltransferases"/>
    <property type="match status" value="1"/>
</dbReference>
<dbReference type="EMBL" id="CDPU01000038">
    <property type="protein sequence ID" value="CEO53877.1"/>
    <property type="molecule type" value="Genomic_DNA"/>
</dbReference>
<organism evidence="7">
    <name type="scientific">Bionectria ochroleuca</name>
    <name type="common">Gliocladium roseum</name>
    <dbReference type="NCBI Taxonomy" id="29856"/>
    <lineage>
        <taxon>Eukaryota</taxon>
        <taxon>Fungi</taxon>
        <taxon>Dikarya</taxon>
        <taxon>Ascomycota</taxon>
        <taxon>Pezizomycotina</taxon>
        <taxon>Sordariomycetes</taxon>
        <taxon>Hypocreomycetidae</taxon>
        <taxon>Hypocreales</taxon>
        <taxon>Bionectriaceae</taxon>
        <taxon>Clonostachys</taxon>
    </lineage>
</organism>
<dbReference type="InterPro" id="IPR012967">
    <property type="entry name" value="COMT_dimerisation"/>
</dbReference>
<keyword evidence="2" id="KW-0808">Transferase</keyword>
<evidence type="ECO:0000256" key="3">
    <source>
        <dbReference type="ARBA" id="ARBA00022691"/>
    </source>
</evidence>
<evidence type="ECO:0000256" key="2">
    <source>
        <dbReference type="ARBA" id="ARBA00022679"/>
    </source>
</evidence>
<dbReference type="Gene3D" id="3.40.50.150">
    <property type="entry name" value="Vaccinia Virus protein VP39"/>
    <property type="match status" value="1"/>
</dbReference>
<dbReference type="InterPro" id="IPR036388">
    <property type="entry name" value="WH-like_DNA-bd_sf"/>
</dbReference>